<name>A0A8B9D5C5_ANSCY</name>
<keyword evidence="7" id="KW-0433">Leucine-rich repeat</keyword>
<feature type="compositionally biased region" description="Pro residues" evidence="15">
    <location>
        <begin position="1"/>
        <end position="11"/>
    </location>
</feature>
<dbReference type="SMART" id="SM00369">
    <property type="entry name" value="LRR_TYP"/>
    <property type="match status" value="8"/>
</dbReference>
<evidence type="ECO:0000256" key="13">
    <source>
        <dbReference type="ARBA" id="ARBA00025136"/>
    </source>
</evidence>
<dbReference type="SMART" id="SM00364">
    <property type="entry name" value="LRR_BAC"/>
    <property type="match status" value="5"/>
</dbReference>
<feature type="compositionally biased region" description="Low complexity" evidence="15">
    <location>
        <begin position="12"/>
        <end position="33"/>
    </location>
</feature>
<dbReference type="Pfam" id="PF13855">
    <property type="entry name" value="LRR_8"/>
    <property type="match status" value="3"/>
</dbReference>
<feature type="region of interest" description="Disordered" evidence="15">
    <location>
        <begin position="1"/>
        <end position="38"/>
    </location>
</feature>
<keyword evidence="9" id="KW-0677">Repeat</keyword>
<dbReference type="AlphaFoldDB" id="A0A8B9D5C5"/>
<evidence type="ECO:0000313" key="17">
    <source>
        <dbReference type="Ensembl" id="ENSACDP00005002399.1"/>
    </source>
</evidence>
<protein>
    <recommendedName>
        <fullName evidence="4">Fibromodulin</fullName>
    </recommendedName>
    <alternativeName>
        <fullName evidence="14">Keratan sulfate proteoglycan fibromodulin</fullName>
    </alternativeName>
</protein>
<dbReference type="InterPro" id="IPR032675">
    <property type="entry name" value="LRR_dom_sf"/>
</dbReference>
<feature type="domain" description="LRRNT" evidence="16">
    <location>
        <begin position="121"/>
        <end position="155"/>
    </location>
</feature>
<evidence type="ECO:0000313" key="18">
    <source>
        <dbReference type="Proteomes" id="UP000694521"/>
    </source>
</evidence>
<dbReference type="PROSITE" id="PS51450">
    <property type="entry name" value="LRR"/>
    <property type="match status" value="2"/>
</dbReference>
<dbReference type="Gene3D" id="3.80.10.10">
    <property type="entry name" value="Ribonuclease Inhibitor"/>
    <property type="match status" value="2"/>
</dbReference>
<dbReference type="PANTHER" id="PTHR45712:SF4">
    <property type="entry name" value="FIBROMODULIN"/>
    <property type="match status" value="1"/>
</dbReference>
<dbReference type="InterPro" id="IPR000372">
    <property type="entry name" value="LRRNT"/>
</dbReference>
<dbReference type="Ensembl" id="ENSACDT00005002842.1">
    <property type="protein sequence ID" value="ENSACDP00005002399.1"/>
    <property type="gene ID" value="ENSACDG00005001668.1"/>
</dbReference>
<comment type="function">
    <text evidence="13">Affects the rate of fibrils formation. May have a primary role in collagen fibrillogenesis.</text>
</comment>
<evidence type="ECO:0000256" key="7">
    <source>
        <dbReference type="ARBA" id="ARBA00022614"/>
    </source>
</evidence>
<evidence type="ECO:0000256" key="3">
    <source>
        <dbReference type="ARBA" id="ARBA00011226"/>
    </source>
</evidence>
<evidence type="ECO:0000256" key="12">
    <source>
        <dbReference type="ARBA" id="ARBA00023180"/>
    </source>
</evidence>
<dbReference type="SUPFAM" id="SSF52058">
    <property type="entry name" value="L domain-like"/>
    <property type="match status" value="1"/>
</dbReference>
<keyword evidence="12" id="KW-0325">Glycoprotein</keyword>
<dbReference type="FunFam" id="3.80.10.10:FF:000073">
    <property type="entry name" value="Lumican"/>
    <property type="match status" value="1"/>
</dbReference>
<evidence type="ECO:0000256" key="2">
    <source>
        <dbReference type="ARBA" id="ARBA00005818"/>
    </source>
</evidence>
<evidence type="ECO:0000256" key="8">
    <source>
        <dbReference type="ARBA" id="ARBA00022729"/>
    </source>
</evidence>
<evidence type="ECO:0000259" key="16">
    <source>
        <dbReference type="SMART" id="SM00013"/>
    </source>
</evidence>
<dbReference type="Pfam" id="PF01462">
    <property type="entry name" value="LRRNT"/>
    <property type="match status" value="1"/>
</dbReference>
<dbReference type="Pfam" id="PF00560">
    <property type="entry name" value="LRR_1"/>
    <property type="match status" value="1"/>
</dbReference>
<evidence type="ECO:0000256" key="9">
    <source>
        <dbReference type="ARBA" id="ARBA00022737"/>
    </source>
</evidence>
<reference evidence="17" key="2">
    <citation type="submission" date="2025-09" db="UniProtKB">
        <authorList>
            <consortium name="Ensembl"/>
        </authorList>
    </citation>
    <scope>IDENTIFICATION</scope>
</reference>
<dbReference type="InterPro" id="IPR001611">
    <property type="entry name" value="Leu-rich_rpt"/>
</dbReference>
<evidence type="ECO:0000256" key="1">
    <source>
        <dbReference type="ARBA" id="ARBA00004498"/>
    </source>
</evidence>
<keyword evidence="5" id="KW-0964">Secreted</keyword>
<proteinExistence type="inferred from homology"/>
<dbReference type="GO" id="GO:0005615">
    <property type="term" value="C:extracellular space"/>
    <property type="evidence" value="ECO:0007669"/>
    <property type="project" value="TreeGrafter"/>
</dbReference>
<evidence type="ECO:0000256" key="10">
    <source>
        <dbReference type="ARBA" id="ARBA00022974"/>
    </source>
</evidence>
<dbReference type="Proteomes" id="UP000694521">
    <property type="component" value="Unplaced"/>
</dbReference>
<dbReference type="PANTHER" id="PTHR45712">
    <property type="entry name" value="AGAP008170-PA"/>
    <property type="match status" value="1"/>
</dbReference>
<reference evidence="17" key="1">
    <citation type="submission" date="2025-08" db="UniProtKB">
        <authorList>
            <consortium name="Ensembl"/>
        </authorList>
    </citation>
    <scope>IDENTIFICATION</scope>
</reference>
<dbReference type="InterPro" id="IPR050333">
    <property type="entry name" value="SLRP"/>
</dbReference>
<comment type="subcellular location">
    <subcellularLocation>
        <location evidence="1">Secreted</location>
        <location evidence="1">Extracellular space</location>
        <location evidence="1">Extracellular matrix</location>
    </subcellularLocation>
</comment>
<dbReference type="InterPro" id="IPR003591">
    <property type="entry name" value="Leu-rich_rpt_typical-subtyp"/>
</dbReference>
<organism evidence="17 18">
    <name type="scientific">Anser cygnoides</name>
    <name type="common">Swan goose</name>
    <dbReference type="NCBI Taxonomy" id="8845"/>
    <lineage>
        <taxon>Eukaryota</taxon>
        <taxon>Metazoa</taxon>
        <taxon>Chordata</taxon>
        <taxon>Craniata</taxon>
        <taxon>Vertebrata</taxon>
        <taxon>Euteleostomi</taxon>
        <taxon>Archelosauria</taxon>
        <taxon>Archosauria</taxon>
        <taxon>Dinosauria</taxon>
        <taxon>Saurischia</taxon>
        <taxon>Theropoda</taxon>
        <taxon>Coelurosauria</taxon>
        <taxon>Aves</taxon>
        <taxon>Neognathae</taxon>
        <taxon>Galloanserae</taxon>
        <taxon>Anseriformes</taxon>
        <taxon>Anatidae</taxon>
        <taxon>Anserinae</taxon>
        <taxon>Anser</taxon>
    </lineage>
</organism>
<comment type="subunit">
    <text evidence="3">Binds to type I and type II collagen.</text>
</comment>
<keyword evidence="6" id="KW-0272">Extracellular matrix</keyword>
<evidence type="ECO:0000256" key="6">
    <source>
        <dbReference type="ARBA" id="ARBA00022530"/>
    </source>
</evidence>
<evidence type="ECO:0000256" key="15">
    <source>
        <dbReference type="SAM" id="MobiDB-lite"/>
    </source>
</evidence>
<evidence type="ECO:0000256" key="4">
    <source>
        <dbReference type="ARBA" id="ARBA00018230"/>
    </source>
</evidence>
<accession>A0A8B9D5C5</accession>
<evidence type="ECO:0000256" key="5">
    <source>
        <dbReference type="ARBA" id="ARBA00022525"/>
    </source>
</evidence>
<keyword evidence="18" id="KW-1185">Reference proteome</keyword>
<evidence type="ECO:0000256" key="14">
    <source>
        <dbReference type="ARBA" id="ARBA00032216"/>
    </source>
</evidence>
<keyword evidence="11" id="KW-1015">Disulfide bond</keyword>
<evidence type="ECO:0000256" key="11">
    <source>
        <dbReference type="ARBA" id="ARBA00023157"/>
    </source>
</evidence>
<sequence>MLCPRPSPPSSQPAGSSSPAPSPCSAPDSAAASPPGPPSARTMRWATVVLVAALCGASLGQYNEEEDLAWLQYYMRQSRMSSYNYMPYYEDENSPYVYSYLPAPDTEAEPGPEPQQAPSWQCPQECDCPPNFSSAMYCDTRNLRYLPFVPTRMKYVYFQNNQITAIQEGAFDNATELEWLALHNNQITSEKMGKRVFAKLRNLERLYMNNNNLTKMPSPLPRSLRELHLSYNQISKVPSNALEGLENLTALYLSHNYIFEMGASLKGLKSLILADLSYNHLRKVPDGLPMALEQLYLEYNHINAIPDDYFKVSPKLLYVRMSHNSLTNQGLSTNTFNSSSILELDLSYNRLQKIPRVSTHLENLYLQGNQINEFSISSFCTVVDVMNYSRLQVLRLDGNEIKRNAVPPDAPLCLRRATVIEI</sequence>
<keyword evidence="10" id="KW-0654">Proteoglycan</keyword>
<keyword evidence="8" id="KW-0732">Signal</keyword>
<dbReference type="SMART" id="SM00013">
    <property type="entry name" value="LRRNT"/>
    <property type="match status" value="1"/>
</dbReference>
<comment type="similarity">
    <text evidence="2">Belongs to the small leucine-rich proteoglycan (SLRP) family. SLRP class II subfamily.</text>
</comment>